<dbReference type="PANTHER" id="PTHR42910:SF1">
    <property type="entry name" value="MAJOR FACILITATOR SUPERFAMILY (MFS) PROFILE DOMAIN-CONTAINING PROTEIN"/>
    <property type="match status" value="1"/>
</dbReference>
<protein>
    <submittedName>
        <fullName evidence="6">MFS transporter</fullName>
    </submittedName>
</protein>
<feature type="transmembrane region" description="Helical" evidence="4">
    <location>
        <begin position="213"/>
        <end position="234"/>
    </location>
</feature>
<dbReference type="InterPro" id="IPR011701">
    <property type="entry name" value="MFS"/>
</dbReference>
<dbReference type="Proteomes" id="UP000245250">
    <property type="component" value="Chromosome"/>
</dbReference>
<dbReference type="KEGG" id="fcr:HYN56_12115"/>
<organism evidence="6 7">
    <name type="scientific">Flavobacterium crocinum</name>
    <dbReference type="NCBI Taxonomy" id="2183896"/>
    <lineage>
        <taxon>Bacteria</taxon>
        <taxon>Pseudomonadati</taxon>
        <taxon>Bacteroidota</taxon>
        <taxon>Flavobacteriia</taxon>
        <taxon>Flavobacteriales</taxon>
        <taxon>Flavobacteriaceae</taxon>
        <taxon>Flavobacterium</taxon>
    </lineage>
</organism>
<evidence type="ECO:0000313" key="7">
    <source>
        <dbReference type="Proteomes" id="UP000245250"/>
    </source>
</evidence>
<feature type="transmembrane region" description="Helical" evidence="4">
    <location>
        <begin position="45"/>
        <end position="62"/>
    </location>
</feature>
<dbReference type="AlphaFoldDB" id="A0A2S1YLI2"/>
<proteinExistence type="predicted"/>
<dbReference type="PANTHER" id="PTHR42910">
    <property type="entry name" value="TRANSPORTER SCO4007-RELATED"/>
    <property type="match status" value="1"/>
</dbReference>
<dbReference type="PROSITE" id="PS50850">
    <property type="entry name" value="MFS"/>
    <property type="match status" value="1"/>
</dbReference>
<accession>A0A2S1YLI2</accession>
<dbReference type="CDD" id="cd17324">
    <property type="entry name" value="MFS_NepI_like"/>
    <property type="match status" value="1"/>
</dbReference>
<keyword evidence="7" id="KW-1185">Reference proteome</keyword>
<feature type="transmembrane region" description="Helical" evidence="4">
    <location>
        <begin position="359"/>
        <end position="380"/>
    </location>
</feature>
<sequence length="394" mass="42466">MNLSKTNVLFMAVCTGLIVANLYYCQPLIVLIANEFKIPEANAGTITYLTQAGYAIGLFFMVPLGDKIERKRQILMTTFATVIALLIAATAKSFLVLQIASLLIGITSIVPQLILPLAASMSAPEQRGKVVGTIMSGLLVGILLSRTLSGFIGQVLGWRSMFYIAAGICLLIFFVIQSKFPVNKPQFQGTYGQLIRSLFTLIKTQPVLREATAINVFSFAQFGAFWTTMVLLLSGEPFNFNSATIGLFGIVGASGALAAPLVGKLGDKGNSRIAVGYGILLVLISFLIFYFSIESVIGIAIGIVFIDIGIQGVHISNQTRVYSLLPEARNRLNTVFMSLTFLGTAAGSAYGLLLWKLGGWHAVTIGCMVLSLVSLTVYGLTYKSKSKREKAQID</sequence>
<dbReference type="Gene3D" id="1.20.1250.20">
    <property type="entry name" value="MFS general substrate transporter like domains"/>
    <property type="match status" value="1"/>
</dbReference>
<evidence type="ECO:0000313" key="6">
    <source>
        <dbReference type="EMBL" id="AWK04934.1"/>
    </source>
</evidence>
<feature type="domain" description="Major facilitator superfamily (MFS) profile" evidence="5">
    <location>
        <begin position="1"/>
        <end position="385"/>
    </location>
</feature>
<keyword evidence="1 4" id="KW-0812">Transmembrane</keyword>
<feature type="transmembrane region" description="Helical" evidence="4">
    <location>
        <begin position="7"/>
        <end position="33"/>
    </location>
</feature>
<keyword evidence="3 4" id="KW-0472">Membrane</keyword>
<feature type="transmembrane region" description="Helical" evidence="4">
    <location>
        <begin position="274"/>
        <end position="291"/>
    </location>
</feature>
<dbReference type="GO" id="GO:0022857">
    <property type="term" value="F:transmembrane transporter activity"/>
    <property type="evidence" value="ECO:0007669"/>
    <property type="project" value="InterPro"/>
</dbReference>
<dbReference type="Pfam" id="PF07690">
    <property type="entry name" value="MFS_1"/>
    <property type="match status" value="1"/>
</dbReference>
<feature type="transmembrane region" description="Helical" evidence="4">
    <location>
        <begin position="97"/>
        <end position="118"/>
    </location>
</feature>
<feature type="transmembrane region" description="Helical" evidence="4">
    <location>
        <begin position="158"/>
        <end position="176"/>
    </location>
</feature>
<dbReference type="InterPro" id="IPR036259">
    <property type="entry name" value="MFS_trans_sf"/>
</dbReference>
<evidence type="ECO:0000256" key="3">
    <source>
        <dbReference type="ARBA" id="ARBA00023136"/>
    </source>
</evidence>
<dbReference type="OrthoDB" id="9815356at2"/>
<gene>
    <name evidence="6" type="ORF">HYN56_12115</name>
</gene>
<feature type="transmembrane region" description="Helical" evidence="4">
    <location>
        <begin position="130"/>
        <end position="152"/>
    </location>
</feature>
<keyword evidence="2 4" id="KW-1133">Transmembrane helix</keyword>
<feature type="transmembrane region" description="Helical" evidence="4">
    <location>
        <begin position="74"/>
        <end position="91"/>
    </location>
</feature>
<feature type="transmembrane region" description="Helical" evidence="4">
    <location>
        <begin position="297"/>
        <end position="315"/>
    </location>
</feature>
<dbReference type="SUPFAM" id="SSF103473">
    <property type="entry name" value="MFS general substrate transporter"/>
    <property type="match status" value="1"/>
</dbReference>
<reference evidence="6 7" key="1">
    <citation type="submission" date="2018-05" db="EMBL/GenBank/DDBJ databases">
        <title>Genome sequencing of Flavobacterium sp. HYN0056.</title>
        <authorList>
            <person name="Yi H."/>
            <person name="Baek C."/>
        </authorList>
    </citation>
    <scope>NUCLEOTIDE SEQUENCE [LARGE SCALE GENOMIC DNA]</scope>
    <source>
        <strain evidence="6 7">HYN0056</strain>
    </source>
</reference>
<evidence type="ECO:0000256" key="1">
    <source>
        <dbReference type="ARBA" id="ARBA00022692"/>
    </source>
</evidence>
<dbReference type="InterPro" id="IPR020846">
    <property type="entry name" value="MFS_dom"/>
</dbReference>
<feature type="transmembrane region" description="Helical" evidence="4">
    <location>
        <begin position="240"/>
        <end position="262"/>
    </location>
</feature>
<dbReference type="EMBL" id="CP029255">
    <property type="protein sequence ID" value="AWK04934.1"/>
    <property type="molecule type" value="Genomic_DNA"/>
</dbReference>
<evidence type="ECO:0000256" key="4">
    <source>
        <dbReference type="SAM" id="Phobius"/>
    </source>
</evidence>
<evidence type="ECO:0000256" key="2">
    <source>
        <dbReference type="ARBA" id="ARBA00022989"/>
    </source>
</evidence>
<feature type="transmembrane region" description="Helical" evidence="4">
    <location>
        <begin position="335"/>
        <end position="353"/>
    </location>
</feature>
<name>A0A2S1YLI2_9FLAO</name>
<evidence type="ECO:0000259" key="5">
    <source>
        <dbReference type="PROSITE" id="PS50850"/>
    </source>
</evidence>